<keyword evidence="2 6" id="KW-0489">Methyltransferase</keyword>
<feature type="binding site" evidence="6">
    <location>
        <position position="362"/>
    </location>
    <ligand>
        <name>S-adenosyl-L-methionine</name>
        <dbReference type="ChEBI" id="CHEBI:59789"/>
    </ligand>
</feature>
<protein>
    <submittedName>
        <fullName evidence="9">Class I SAM-dependent RNA methyltransferase</fullName>
    </submittedName>
</protein>
<feature type="active site" evidence="7">
    <location>
        <position position="388"/>
    </location>
</feature>
<evidence type="ECO:0000256" key="1">
    <source>
        <dbReference type="ARBA" id="ARBA00022485"/>
    </source>
</evidence>
<dbReference type="Gene3D" id="3.40.50.150">
    <property type="entry name" value="Vaccinia Virus protein VP39"/>
    <property type="match status" value="1"/>
</dbReference>
<reference evidence="9" key="1">
    <citation type="submission" date="2020-03" db="EMBL/GenBank/DDBJ databases">
        <title>Genome of Pelagibius litoralis DSM 21314T.</title>
        <authorList>
            <person name="Wang G."/>
        </authorList>
    </citation>
    <scope>NUCLEOTIDE SEQUENCE</scope>
    <source>
        <strain evidence="9">DSM 21314</strain>
    </source>
</reference>
<evidence type="ECO:0000313" key="10">
    <source>
        <dbReference type="Proteomes" id="UP000761264"/>
    </source>
</evidence>
<dbReference type="PROSITE" id="PS01231">
    <property type="entry name" value="TRMA_2"/>
    <property type="match status" value="1"/>
</dbReference>
<dbReference type="RefSeq" id="WP_167226435.1">
    <property type="nucleotide sequence ID" value="NZ_JAAQPH010000012.1"/>
</dbReference>
<dbReference type="InterPro" id="IPR002792">
    <property type="entry name" value="TRAM_dom"/>
</dbReference>
<evidence type="ECO:0000256" key="4">
    <source>
        <dbReference type="ARBA" id="ARBA00022691"/>
    </source>
</evidence>
<gene>
    <name evidence="9" type="ORF">HBA54_16130</name>
</gene>
<dbReference type="Proteomes" id="UP000761264">
    <property type="component" value="Unassembled WGS sequence"/>
</dbReference>
<keyword evidence="3 6" id="KW-0808">Transferase</keyword>
<feature type="domain" description="TRAM" evidence="8">
    <location>
        <begin position="6"/>
        <end position="64"/>
    </location>
</feature>
<evidence type="ECO:0000256" key="7">
    <source>
        <dbReference type="PROSITE-ProRule" id="PRU10015"/>
    </source>
</evidence>
<feature type="binding site" evidence="6">
    <location>
        <position position="314"/>
    </location>
    <ligand>
        <name>S-adenosyl-L-methionine</name>
        <dbReference type="ChEBI" id="CHEBI:59789"/>
    </ligand>
</feature>
<dbReference type="GO" id="GO:0070041">
    <property type="term" value="F:rRNA (uridine-C5-)-methyltransferase activity"/>
    <property type="evidence" value="ECO:0007669"/>
    <property type="project" value="TreeGrafter"/>
</dbReference>
<keyword evidence="4 6" id="KW-0949">S-adenosyl-L-methionine</keyword>
<evidence type="ECO:0000259" key="8">
    <source>
        <dbReference type="PROSITE" id="PS50926"/>
    </source>
</evidence>
<feature type="binding site" evidence="6">
    <location>
        <position position="294"/>
    </location>
    <ligand>
        <name>S-adenosyl-L-methionine</name>
        <dbReference type="ChEBI" id="CHEBI:59789"/>
    </ligand>
</feature>
<name>A0A967EZ79_9PROT</name>
<dbReference type="Gene3D" id="2.40.50.1070">
    <property type="match status" value="1"/>
</dbReference>
<dbReference type="InterPro" id="IPR030391">
    <property type="entry name" value="MeTrfase_TrmA_CS"/>
</dbReference>
<comment type="caution">
    <text evidence="9">The sequence shown here is derived from an EMBL/GenBank/DDBJ whole genome shotgun (WGS) entry which is preliminary data.</text>
</comment>
<dbReference type="InterPro" id="IPR029063">
    <property type="entry name" value="SAM-dependent_MTases_sf"/>
</dbReference>
<dbReference type="PANTHER" id="PTHR11061">
    <property type="entry name" value="RNA M5U METHYLTRANSFERASE"/>
    <property type="match status" value="1"/>
</dbReference>
<dbReference type="InterPro" id="IPR010280">
    <property type="entry name" value="U5_MeTrfase_fam"/>
</dbReference>
<dbReference type="Pfam" id="PF01938">
    <property type="entry name" value="TRAM"/>
    <property type="match status" value="1"/>
</dbReference>
<keyword evidence="1" id="KW-0479">Metal-binding</keyword>
<dbReference type="EMBL" id="JAAQPH010000012">
    <property type="protein sequence ID" value="NIA70135.1"/>
    <property type="molecule type" value="Genomic_DNA"/>
</dbReference>
<feature type="active site" description="Nucleophile" evidence="6">
    <location>
        <position position="388"/>
    </location>
</feature>
<dbReference type="PROSITE" id="PS51687">
    <property type="entry name" value="SAM_MT_RNA_M5U"/>
    <property type="match status" value="1"/>
</dbReference>
<proteinExistence type="inferred from homology"/>
<feature type="binding site" evidence="6">
    <location>
        <position position="266"/>
    </location>
    <ligand>
        <name>S-adenosyl-L-methionine</name>
        <dbReference type="ChEBI" id="CHEBI:59789"/>
    </ligand>
</feature>
<keyword evidence="10" id="KW-1185">Reference proteome</keyword>
<keyword evidence="1" id="KW-0004">4Fe-4S</keyword>
<evidence type="ECO:0000313" key="9">
    <source>
        <dbReference type="EMBL" id="NIA70135.1"/>
    </source>
</evidence>
<keyword evidence="1" id="KW-0408">Iron</keyword>
<evidence type="ECO:0000256" key="6">
    <source>
        <dbReference type="PROSITE-ProRule" id="PRU01024"/>
    </source>
</evidence>
<evidence type="ECO:0000256" key="5">
    <source>
        <dbReference type="ARBA" id="ARBA00023014"/>
    </source>
</evidence>
<evidence type="ECO:0000256" key="3">
    <source>
        <dbReference type="ARBA" id="ARBA00022679"/>
    </source>
</evidence>
<dbReference type="InterPro" id="IPR030390">
    <property type="entry name" value="MeTrfase_TrmA_AS"/>
</dbReference>
<dbReference type="PROSITE" id="PS01230">
    <property type="entry name" value="TRMA_1"/>
    <property type="match status" value="1"/>
</dbReference>
<dbReference type="GO" id="GO:0051536">
    <property type="term" value="F:iron-sulfur cluster binding"/>
    <property type="evidence" value="ECO:0007669"/>
    <property type="project" value="UniProtKB-KW"/>
</dbReference>
<dbReference type="Gene3D" id="2.40.50.140">
    <property type="entry name" value="Nucleic acid-binding proteins"/>
    <property type="match status" value="1"/>
</dbReference>
<comment type="similarity">
    <text evidence="6">Belongs to the class I-like SAM-binding methyltransferase superfamily. RNA M5U methyltransferase family.</text>
</comment>
<keyword evidence="5" id="KW-0411">Iron-sulfur</keyword>
<organism evidence="9 10">
    <name type="scientific">Pelagibius litoralis</name>
    <dbReference type="NCBI Taxonomy" id="374515"/>
    <lineage>
        <taxon>Bacteria</taxon>
        <taxon>Pseudomonadati</taxon>
        <taxon>Pseudomonadota</taxon>
        <taxon>Alphaproteobacteria</taxon>
        <taxon>Rhodospirillales</taxon>
        <taxon>Rhodovibrionaceae</taxon>
        <taxon>Pelagibius</taxon>
    </lineage>
</organism>
<dbReference type="PROSITE" id="PS50926">
    <property type="entry name" value="TRAM"/>
    <property type="match status" value="1"/>
</dbReference>
<dbReference type="PANTHER" id="PTHR11061:SF49">
    <property type="entry name" value="23S RRNA (URACIL(1939)-C(5))-METHYLTRANSFERASE RLMD"/>
    <property type="match status" value="1"/>
</dbReference>
<accession>A0A967EZ79</accession>
<evidence type="ECO:0000256" key="2">
    <source>
        <dbReference type="ARBA" id="ARBA00022603"/>
    </source>
</evidence>
<dbReference type="SUPFAM" id="SSF50249">
    <property type="entry name" value="Nucleic acid-binding proteins"/>
    <property type="match status" value="1"/>
</dbReference>
<sequence length="430" mass="45991">MRRRARGGGGRQAEVLVDSLGAKGDGLAEVDGRPLFLPQTVPGDRVLARVTGERSGGFKGAVIELLEAGPLRAEPPCPFFGPCGGCALQHFDDAAYADWKAALLPLALERRGLEAGRLLPLVRVPPGRRRRMVLTAVRTAKAVLLGYHERESHQLVDIDNCLLATPALAALLQPLHDLLGDLLAVREEARITALESETGLDLLIDSRHVLALQDRERLAAFAEAVDLARLSWADAGSDAEPVCLRRDPILSFGGVPVVPPPGGFVQPTTEGQQVLVDRVLAAIPDTAATAADLFSGCGTFTFPLAERLEVYAAEGERDAVASLSAAARRSDRAGRVTAETRDLARFPVLADELSGGDVVVFDPPRNGAREQVRELALSDVPLVVAVSCNPTTFARDARALVDGGYRLKEATPIDQFPWSGHLELVAVFER</sequence>
<dbReference type="GO" id="GO:0070475">
    <property type="term" value="P:rRNA base methylation"/>
    <property type="evidence" value="ECO:0007669"/>
    <property type="project" value="TreeGrafter"/>
</dbReference>
<dbReference type="AlphaFoldDB" id="A0A967EZ79"/>
<dbReference type="InterPro" id="IPR012340">
    <property type="entry name" value="NA-bd_OB-fold"/>
</dbReference>
<dbReference type="SUPFAM" id="SSF53335">
    <property type="entry name" value="S-adenosyl-L-methionine-dependent methyltransferases"/>
    <property type="match status" value="1"/>
</dbReference>
<dbReference type="Pfam" id="PF05958">
    <property type="entry name" value="tRNA_U5-meth_tr"/>
    <property type="match status" value="1"/>
</dbReference>